<dbReference type="RefSeq" id="WP_247376904.1">
    <property type="nucleotide sequence ID" value="NZ_JALLGV010000003.1"/>
</dbReference>
<dbReference type="Proteomes" id="UP001597119">
    <property type="component" value="Unassembled WGS sequence"/>
</dbReference>
<dbReference type="InterPro" id="IPR029767">
    <property type="entry name" value="WecB-like"/>
</dbReference>
<dbReference type="AlphaFoldDB" id="A0ABD6C6R5"/>
<reference evidence="2 3" key="1">
    <citation type="journal article" date="2019" name="Int. J. Syst. Evol. Microbiol.">
        <title>The Global Catalogue of Microorganisms (GCM) 10K type strain sequencing project: providing services to taxonomists for standard genome sequencing and annotation.</title>
        <authorList>
            <consortium name="The Broad Institute Genomics Platform"/>
            <consortium name="The Broad Institute Genome Sequencing Center for Infectious Disease"/>
            <person name="Wu L."/>
            <person name="Ma J."/>
        </authorList>
    </citation>
    <scope>NUCLEOTIDE SEQUENCE [LARGE SCALE GENOMIC DNA]</scope>
    <source>
        <strain evidence="2 3">CGMCC 1.12125</strain>
    </source>
</reference>
<comment type="caution">
    <text evidence="2">The sequence shown here is derived from an EMBL/GenBank/DDBJ whole genome shotgun (WGS) entry which is preliminary data.</text>
</comment>
<dbReference type="Pfam" id="PF02350">
    <property type="entry name" value="Epimerase_2"/>
    <property type="match status" value="1"/>
</dbReference>
<protein>
    <submittedName>
        <fullName evidence="2">UDP-N-acetylglucosamine 2-epimerase</fullName>
        <ecNumber evidence="2">3.2.1.183</ecNumber>
    </submittedName>
</protein>
<dbReference type="GO" id="GO:0016798">
    <property type="term" value="F:hydrolase activity, acting on glycosyl bonds"/>
    <property type="evidence" value="ECO:0007669"/>
    <property type="project" value="UniProtKB-KW"/>
</dbReference>
<dbReference type="NCBIfam" id="TIGR03568">
    <property type="entry name" value="NeuC_NnaA"/>
    <property type="match status" value="1"/>
</dbReference>
<dbReference type="PANTHER" id="PTHR43174:SF3">
    <property type="entry name" value="UDP-N-ACETYLGLUCOSAMINE 2-EPIMERASE"/>
    <property type="match status" value="1"/>
</dbReference>
<dbReference type="SUPFAM" id="SSF53756">
    <property type="entry name" value="UDP-Glycosyltransferase/glycogen phosphorylase"/>
    <property type="match status" value="1"/>
</dbReference>
<dbReference type="Gene3D" id="3.40.50.2000">
    <property type="entry name" value="Glycogen Phosphorylase B"/>
    <property type="match status" value="2"/>
</dbReference>
<accession>A0ABD6C6R5</accession>
<keyword evidence="2" id="KW-0378">Hydrolase</keyword>
<dbReference type="CDD" id="cd03786">
    <property type="entry name" value="GTB_UDP-GlcNAc_2-Epimerase"/>
    <property type="match status" value="1"/>
</dbReference>
<dbReference type="EC" id="3.2.1.183" evidence="2"/>
<dbReference type="PANTHER" id="PTHR43174">
    <property type="entry name" value="UDP-N-ACETYLGLUCOSAMINE 2-EPIMERASE"/>
    <property type="match status" value="1"/>
</dbReference>
<proteinExistence type="predicted"/>
<name>A0ABD6C6R5_9EURY</name>
<evidence type="ECO:0000259" key="1">
    <source>
        <dbReference type="Pfam" id="PF02350"/>
    </source>
</evidence>
<feature type="domain" description="UDP-N-acetylglucosamine 2-epimerase" evidence="1">
    <location>
        <begin position="27"/>
        <end position="370"/>
    </location>
</feature>
<dbReference type="InterPro" id="IPR003331">
    <property type="entry name" value="UDP_GlcNAc_Epimerase_2_dom"/>
</dbReference>
<keyword evidence="2" id="KW-0326">Glycosidase</keyword>
<gene>
    <name evidence="2" type="primary">neuC</name>
    <name evidence="2" type="ORF">ACFR9U_02820</name>
</gene>
<dbReference type="EMBL" id="JBHUDJ010000001">
    <property type="protein sequence ID" value="MFD1585900.1"/>
    <property type="molecule type" value="Genomic_DNA"/>
</dbReference>
<dbReference type="InterPro" id="IPR020004">
    <property type="entry name" value="UDP-GlcNAc_Epase"/>
</dbReference>
<organism evidence="2 3">
    <name type="scientific">Halorientalis brevis</name>
    <dbReference type="NCBI Taxonomy" id="1126241"/>
    <lineage>
        <taxon>Archaea</taxon>
        <taxon>Methanobacteriati</taxon>
        <taxon>Methanobacteriota</taxon>
        <taxon>Stenosarchaea group</taxon>
        <taxon>Halobacteria</taxon>
        <taxon>Halobacteriales</taxon>
        <taxon>Haloarculaceae</taxon>
        <taxon>Halorientalis</taxon>
    </lineage>
</organism>
<evidence type="ECO:0000313" key="2">
    <source>
        <dbReference type="EMBL" id="MFD1585900.1"/>
    </source>
</evidence>
<sequence>MVANTRDIVVLTGTRAEYGLLKSSMEAIRNDDRLSLSVVATGMHLSPRHGMTVEEIRNDGFSVDREVLMQLDGDSGTAMAKSLGVGMMGLTEAFESLDPDIVLLLGDRDEALAGALAAAHMGIPVAHIHGGDSMHGATIDDSIRHAITKFAHIHFPASELSADRIRKMGEEEWRITVSGAPGLDDILAGEYNTPGSVLEKHDLDPDQPLLIVVQHPVTTQPNNAGEQMAATLDAVKSFDAQTVLIYPNADAGGDRIIQEIESRSLDEQTRTFQSLPRREYLGLMAAADVMVGNSSSGVIEAPSFDLPVVDVGPRQKGRERAANTLSVPHDRDKIRTAISKCLTDDSFQEQAATSANPYDYGGAGTEISKRLAEVEINEQLLRKRLDFEQ</sequence>
<evidence type="ECO:0000313" key="3">
    <source>
        <dbReference type="Proteomes" id="UP001597119"/>
    </source>
</evidence>
<keyword evidence="3" id="KW-1185">Reference proteome</keyword>